<reference evidence="1" key="1">
    <citation type="journal article" date="2015" name="PeerJ">
        <title>First genomic representation of candidate bacterial phylum KSB3 points to enhanced environmental sensing as a trigger of wastewater bulking.</title>
        <authorList>
            <person name="Sekiguchi Y."/>
            <person name="Ohashi A."/>
            <person name="Parks D.H."/>
            <person name="Yamauchi T."/>
            <person name="Tyson G.W."/>
            <person name="Hugenholtz P."/>
        </authorList>
    </citation>
    <scope>NUCLEOTIDE SEQUENCE [LARGE SCALE GENOMIC DNA]</scope>
</reference>
<sequence>MYSAAIRNTMDELCLRKQWASLTEILLLLREICRAAFPQQSRGNYGHEHGDGCHSASSVGLECSYVSQDDDPVEIIFQC</sequence>
<evidence type="ECO:0000313" key="2">
    <source>
        <dbReference type="Proteomes" id="UP000030661"/>
    </source>
</evidence>
<dbReference type="EMBL" id="DF820464">
    <property type="protein sequence ID" value="GAK56157.1"/>
    <property type="molecule type" value="Genomic_DNA"/>
</dbReference>
<proteinExistence type="predicted"/>
<keyword evidence="2" id="KW-1185">Reference proteome</keyword>
<name>A0A081BV02_VECG1</name>
<organism evidence="1">
    <name type="scientific">Vecturithrix granuli</name>
    <dbReference type="NCBI Taxonomy" id="1499967"/>
    <lineage>
        <taxon>Bacteria</taxon>
        <taxon>Candidatus Moduliflexota</taxon>
        <taxon>Candidatus Vecturitrichia</taxon>
        <taxon>Candidatus Vecturitrichales</taxon>
        <taxon>Candidatus Vecturitrichaceae</taxon>
        <taxon>Candidatus Vecturithrix</taxon>
    </lineage>
</organism>
<dbReference type="STRING" id="1499967.U27_03119"/>
<protein>
    <submittedName>
        <fullName evidence="1">Uncharacterized protein</fullName>
    </submittedName>
</protein>
<gene>
    <name evidence="1" type="ORF">U27_03119</name>
</gene>
<accession>A0A081BV02</accession>
<dbReference type="Proteomes" id="UP000030661">
    <property type="component" value="Unassembled WGS sequence"/>
</dbReference>
<evidence type="ECO:0000313" key="1">
    <source>
        <dbReference type="EMBL" id="GAK56157.1"/>
    </source>
</evidence>
<dbReference type="AlphaFoldDB" id="A0A081BV02"/>
<dbReference type="HOGENOM" id="CLU_2598882_0_0_0"/>